<protein>
    <submittedName>
        <fullName evidence="1">Uncharacterized protein</fullName>
    </submittedName>
</protein>
<dbReference type="AlphaFoldDB" id="A0AAE0YVZ8"/>
<sequence length="143" mass="15982">MLNLHRPRVSCSHMKQSICWCLCEAVSSPLAKQIQYALEAHRNTDRQNIYGAATSLPKPRLRLAVTCNLMKQSQRYQHDSSQVLQITSDWIFCLTQASEQEKKTVDPSAPSLAYSDTAVADVACIHVTNTISLTPETRPASHK</sequence>
<dbReference type="Proteomes" id="UP001283361">
    <property type="component" value="Unassembled WGS sequence"/>
</dbReference>
<dbReference type="EMBL" id="JAWDGP010005397">
    <property type="protein sequence ID" value="KAK3757287.1"/>
    <property type="molecule type" value="Genomic_DNA"/>
</dbReference>
<accession>A0AAE0YVZ8</accession>
<comment type="caution">
    <text evidence="1">The sequence shown here is derived from an EMBL/GenBank/DDBJ whole genome shotgun (WGS) entry which is preliminary data.</text>
</comment>
<keyword evidence="2" id="KW-1185">Reference proteome</keyword>
<evidence type="ECO:0000313" key="2">
    <source>
        <dbReference type="Proteomes" id="UP001283361"/>
    </source>
</evidence>
<name>A0AAE0YVZ8_9GAST</name>
<proteinExistence type="predicted"/>
<reference evidence="1" key="1">
    <citation type="journal article" date="2023" name="G3 (Bethesda)">
        <title>A reference genome for the long-term kleptoplast-retaining sea slug Elysia crispata morphotype clarki.</title>
        <authorList>
            <person name="Eastman K.E."/>
            <person name="Pendleton A.L."/>
            <person name="Shaikh M.A."/>
            <person name="Suttiyut T."/>
            <person name="Ogas R."/>
            <person name="Tomko P."/>
            <person name="Gavelis G."/>
            <person name="Widhalm J.R."/>
            <person name="Wisecaver J.H."/>
        </authorList>
    </citation>
    <scope>NUCLEOTIDE SEQUENCE</scope>
    <source>
        <strain evidence="1">ECLA1</strain>
    </source>
</reference>
<evidence type="ECO:0000313" key="1">
    <source>
        <dbReference type="EMBL" id="KAK3757287.1"/>
    </source>
</evidence>
<organism evidence="1 2">
    <name type="scientific">Elysia crispata</name>
    <name type="common">lettuce slug</name>
    <dbReference type="NCBI Taxonomy" id="231223"/>
    <lineage>
        <taxon>Eukaryota</taxon>
        <taxon>Metazoa</taxon>
        <taxon>Spiralia</taxon>
        <taxon>Lophotrochozoa</taxon>
        <taxon>Mollusca</taxon>
        <taxon>Gastropoda</taxon>
        <taxon>Heterobranchia</taxon>
        <taxon>Euthyneura</taxon>
        <taxon>Panpulmonata</taxon>
        <taxon>Sacoglossa</taxon>
        <taxon>Placobranchoidea</taxon>
        <taxon>Plakobranchidae</taxon>
        <taxon>Elysia</taxon>
    </lineage>
</organism>
<gene>
    <name evidence="1" type="ORF">RRG08_054504</name>
</gene>